<reference evidence="3 4" key="1">
    <citation type="submission" date="2015-03" db="EMBL/GenBank/DDBJ databases">
        <title>Draft genome of the nematode, Opisthorchis viverrini.</title>
        <authorList>
            <person name="Mitreva M."/>
        </authorList>
    </citation>
    <scope>NUCLEOTIDE SEQUENCE [LARGE SCALE GENOMIC DNA]</scope>
    <source>
        <strain evidence="3">Khon Kaen</strain>
    </source>
</reference>
<dbReference type="GO" id="GO:0005737">
    <property type="term" value="C:cytoplasm"/>
    <property type="evidence" value="ECO:0007669"/>
    <property type="project" value="TreeGrafter"/>
</dbReference>
<keyword evidence="1" id="KW-0677">Repeat</keyword>
<dbReference type="Gene3D" id="1.25.40.20">
    <property type="entry name" value="Ankyrin repeat-containing domain"/>
    <property type="match status" value="1"/>
</dbReference>
<dbReference type="SUPFAM" id="SSF48403">
    <property type="entry name" value="Ankyrin repeat"/>
    <property type="match status" value="1"/>
</dbReference>
<proteinExistence type="predicted"/>
<dbReference type="InterPro" id="IPR036770">
    <property type="entry name" value="Ankyrin_rpt-contain_sf"/>
</dbReference>
<keyword evidence="4" id="KW-1185">Reference proteome</keyword>
<dbReference type="PROSITE" id="PS50088">
    <property type="entry name" value="ANK_REPEAT"/>
    <property type="match status" value="1"/>
</dbReference>
<sequence>MTIHVAAACGYLDVASVLLGIGVDPDSLDADGWTPAHVAACWRQCPYFTDYKDFNKFHILHWKDGSETPQSQSSPV</sequence>
<dbReference type="InterPro" id="IPR051226">
    <property type="entry name" value="PP1_Regulatory_Subunit"/>
</dbReference>
<protein>
    <submittedName>
        <fullName evidence="3">Uncharacterized protein</fullName>
    </submittedName>
</protein>
<dbReference type="Pfam" id="PF13637">
    <property type="entry name" value="Ank_4"/>
    <property type="match status" value="1"/>
</dbReference>
<gene>
    <name evidence="3" type="ORF">X801_02874</name>
</gene>
<dbReference type="GO" id="GO:0004857">
    <property type="term" value="F:enzyme inhibitor activity"/>
    <property type="evidence" value="ECO:0007669"/>
    <property type="project" value="TreeGrafter"/>
</dbReference>
<organism evidence="3 4">
    <name type="scientific">Opisthorchis viverrini</name>
    <name type="common">Southeast Asian liver fluke</name>
    <dbReference type="NCBI Taxonomy" id="6198"/>
    <lineage>
        <taxon>Eukaryota</taxon>
        <taxon>Metazoa</taxon>
        <taxon>Spiralia</taxon>
        <taxon>Lophotrochozoa</taxon>
        <taxon>Platyhelminthes</taxon>
        <taxon>Trematoda</taxon>
        <taxon>Digenea</taxon>
        <taxon>Opisthorchiida</taxon>
        <taxon>Opisthorchiata</taxon>
        <taxon>Opisthorchiidae</taxon>
        <taxon>Opisthorchis</taxon>
    </lineage>
</organism>
<dbReference type="AlphaFoldDB" id="A0A1S8X3G1"/>
<dbReference type="PANTHER" id="PTHR24179">
    <property type="entry name" value="PROTEIN PHOSPHATASE 1 REGULATORY SUBUNIT 12"/>
    <property type="match status" value="1"/>
</dbReference>
<keyword evidence="2" id="KW-0040">ANK repeat</keyword>
<dbReference type="InterPro" id="IPR002110">
    <property type="entry name" value="Ankyrin_rpt"/>
</dbReference>
<evidence type="ECO:0000313" key="3">
    <source>
        <dbReference type="EMBL" id="OON21232.1"/>
    </source>
</evidence>
<dbReference type="EMBL" id="KV892221">
    <property type="protein sequence ID" value="OON21232.1"/>
    <property type="molecule type" value="Genomic_DNA"/>
</dbReference>
<evidence type="ECO:0000256" key="2">
    <source>
        <dbReference type="PROSITE-ProRule" id="PRU00023"/>
    </source>
</evidence>
<feature type="repeat" description="ANK" evidence="2">
    <location>
        <begin position="1"/>
        <end position="30"/>
    </location>
</feature>
<accession>A0A1S8X3G1</accession>
<dbReference type="PANTHER" id="PTHR24179:SF29">
    <property type="entry name" value="LD46604P"/>
    <property type="match status" value="1"/>
</dbReference>
<dbReference type="GO" id="GO:0019208">
    <property type="term" value="F:phosphatase regulator activity"/>
    <property type="evidence" value="ECO:0007669"/>
    <property type="project" value="TreeGrafter"/>
</dbReference>
<name>A0A1S8X3G1_OPIVI</name>
<evidence type="ECO:0000256" key="1">
    <source>
        <dbReference type="ARBA" id="ARBA00022737"/>
    </source>
</evidence>
<dbReference type="Proteomes" id="UP000243686">
    <property type="component" value="Unassembled WGS sequence"/>
</dbReference>
<evidence type="ECO:0000313" key="4">
    <source>
        <dbReference type="Proteomes" id="UP000243686"/>
    </source>
</evidence>